<sequence length="120" mass="12975">MKRRRLLPLLLGSSLLATLSVTAFAHHGWSEYDAGKPLDLAGTIAASGYTQPHGFIELKTAGKTWHVVLAPPSRMEGRGLPKAALVAGAQATVHGYPHRTKPDELRAERITIGDKTTELR</sequence>
<feature type="chain" id="PRO_5021775921" evidence="1">
    <location>
        <begin position="26"/>
        <end position="120"/>
    </location>
</feature>
<keyword evidence="1" id="KW-0732">Signal</keyword>
<dbReference type="AlphaFoldDB" id="A0A562RBE0"/>
<accession>A0A562RBE0</accession>
<proteinExistence type="predicted"/>
<organism evidence="2 3">
    <name type="scientific">Pseudoduganella lurida</name>
    <dbReference type="NCBI Taxonomy" id="1036180"/>
    <lineage>
        <taxon>Bacteria</taxon>
        <taxon>Pseudomonadati</taxon>
        <taxon>Pseudomonadota</taxon>
        <taxon>Betaproteobacteria</taxon>
        <taxon>Burkholderiales</taxon>
        <taxon>Oxalobacteraceae</taxon>
        <taxon>Telluria group</taxon>
        <taxon>Pseudoduganella</taxon>
    </lineage>
</organism>
<evidence type="ECO:0000313" key="2">
    <source>
        <dbReference type="EMBL" id="TWI66358.1"/>
    </source>
</evidence>
<keyword evidence="3" id="KW-1185">Reference proteome</keyword>
<dbReference type="RefSeq" id="WP_145648988.1">
    <property type="nucleotide sequence ID" value="NZ_VLLB01000003.1"/>
</dbReference>
<evidence type="ECO:0000313" key="3">
    <source>
        <dbReference type="Proteomes" id="UP000318431"/>
    </source>
</evidence>
<dbReference type="Proteomes" id="UP000318431">
    <property type="component" value="Unassembled WGS sequence"/>
</dbReference>
<dbReference type="EMBL" id="VLLB01000003">
    <property type="protein sequence ID" value="TWI66358.1"/>
    <property type="molecule type" value="Genomic_DNA"/>
</dbReference>
<name>A0A562RBE0_9BURK</name>
<reference evidence="2 3" key="1">
    <citation type="journal article" date="2015" name="Stand. Genomic Sci.">
        <title>Genomic Encyclopedia of Bacterial and Archaeal Type Strains, Phase III: the genomes of soil and plant-associated and newly described type strains.</title>
        <authorList>
            <person name="Whitman W.B."/>
            <person name="Woyke T."/>
            <person name="Klenk H.P."/>
            <person name="Zhou Y."/>
            <person name="Lilburn T.G."/>
            <person name="Beck B.J."/>
            <person name="De Vos P."/>
            <person name="Vandamme P."/>
            <person name="Eisen J.A."/>
            <person name="Garrity G."/>
            <person name="Hugenholtz P."/>
            <person name="Kyrpides N.C."/>
        </authorList>
    </citation>
    <scope>NUCLEOTIDE SEQUENCE [LARGE SCALE GENOMIC DNA]</scope>
    <source>
        <strain evidence="2 3">CGMCC 1.10822</strain>
    </source>
</reference>
<dbReference type="Pfam" id="PF19649">
    <property type="entry name" value="DUF6152"/>
    <property type="match status" value="1"/>
</dbReference>
<dbReference type="InterPro" id="IPR046150">
    <property type="entry name" value="DUF6152"/>
</dbReference>
<dbReference type="OrthoDB" id="513141at2"/>
<evidence type="ECO:0000256" key="1">
    <source>
        <dbReference type="SAM" id="SignalP"/>
    </source>
</evidence>
<gene>
    <name evidence="2" type="ORF">IP91_02171</name>
</gene>
<feature type="signal peptide" evidence="1">
    <location>
        <begin position="1"/>
        <end position="25"/>
    </location>
</feature>
<protein>
    <submittedName>
        <fullName evidence="2">Uncharacterized protein</fullName>
    </submittedName>
</protein>
<comment type="caution">
    <text evidence="2">The sequence shown here is derived from an EMBL/GenBank/DDBJ whole genome shotgun (WGS) entry which is preliminary data.</text>
</comment>